<comment type="caution">
    <text evidence="2">The sequence shown here is derived from an EMBL/GenBank/DDBJ whole genome shotgun (WGS) entry which is preliminary data.</text>
</comment>
<gene>
    <name evidence="2" type="ORF">EYF80_041834</name>
</gene>
<evidence type="ECO:0000313" key="2">
    <source>
        <dbReference type="EMBL" id="TNN47972.1"/>
    </source>
</evidence>
<feature type="compositionally biased region" description="Basic and acidic residues" evidence="1">
    <location>
        <begin position="1"/>
        <end position="16"/>
    </location>
</feature>
<evidence type="ECO:0000256" key="1">
    <source>
        <dbReference type="SAM" id="MobiDB-lite"/>
    </source>
</evidence>
<dbReference type="Proteomes" id="UP000314294">
    <property type="component" value="Unassembled WGS sequence"/>
</dbReference>
<organism evidence="2 3">
    <name type="scientific">Liparis tanakae</name>
    <name type="common">Tanaka's snailfish</name>
    <dbReference type="NCBI Taxonomy" id="230148"/>
    <lineage>
        <taxon>Eukaryota</taxon>
        <taxon>Metazoa</taxon>
        <taxon>Chordata</taxon>
        <taxon>Craniata</taxon>
        <taxon>Vertebrata</taxon>
        <taxon>Euteleostomi</taxon>
        <taxon>Actinopterygii</taxon>
        <taxon>Neopterygii</taxon>
        <taxon>Teleostei</taxon>
        <taxon>Neoteleostei</taxon>
        <taxon>Acanthomorphata</taxon>
        <taxon>Eupercaria</taxon>
        <taxon>Perciformes</taxon>
        <taxon>Cottioidei</taxon>
        <taxon>Cottales</taxon>
        <taxon>Liparidae</taxon>
        <taxon>Liparis</taxon>
    </lineage>
</organism>
<dbReference type="AlphaFoldDB" id="A0A4Z2G5V3"/>
<feature type="compositionally biased region" description="Basic and acidic residues" evidence="1">
    <location>
        <begin position="25"/>
        <end position="39"/>
    </location>
</feature>
<sequence length="115" mass="13220">MEERWRRRDGGGEPSHRRGMSGQIWDKEEGKKGGEKEKSNMSPSLWCWRWDAWVGLVKTESIPPFARDREPCEEPLSQQRSSLKAAPVLGWEWGVEAAVGQTKTQVVYKKEGETF</sequence>
<dbReference type="EMBL" id="SRLO01000717">
    <property type="protein sequence ID" value="TNN47972.1"/>
    <property type="molecule type" value="Genomic_DNA"/>
</dbReference>
<accession>A0A4Z2G5V3</accession>
<proteinExistence type="predicted"/>
<protein>
    <submittedName>
        <fullName evidence="2">Uncharacterized protein</fullName>
    </submittedName>
</protein>
<name>A0A4Z2G5V3_9TELE</name>
<keyword evidence="3" id="KW-1185">Reference proteome</keyword>
<reference evidence="2 3" key="1">
    <citation type="submission" date="2019-03" db="EMBL/GenBank/DDBJ databases">
        <title>First draft genome of Liparis tanakae, snailfish: a comprehensive survey of snailfish specific genes.</title>
        <authorList>
            <person name="Kim W."/>
            <person name="Song I."/>
            <person name="Jeong J.-H."/>
            <person name="Kim D."/>
            <person name="Kim S."/>
            <person name="Ryu S."/>
            <person name="Song J.Y."/>
            <person name="Lee S.K."/>
        </authorList>
    </citation>
    <scope>NUCLEOTIDE SEQUENCE [LARGE SCALE GENOMIC DNA]</scope>
    <source>
        <tissue evidence="2">Muscle</tissue>
    </source>
</reference>
<feature type="region of interest" description="Disordered" evidence="1">
    <location>
        <begin position="1"/>
        <end position="41"/>
    </location>
</feature>
<evidence type="ECO:0000313" key="3">
    <source>
        <dbReference type="Proteomes" id="UP000314294"/>
    </source>
</evidence>